<organism evidence="9 10">
    <name type="scientific">Nicotiana attenuata</name>
    <name type="common">Coyote tobacco</name>
    <dbReference type="NCBI Taxonomy" id="49451"/>
    <lineage>
        <taxon>Eukaryota</taxon>
        <taxon>Viridiplantae</taxon>
        <taxon>Streptophyta</taxon>
        <taxon>Embryophyta</taxon>
        <taxon>Tracheophyta</taxon>
        <taxon>Spermatophyta</taxon>
        <taxon>Magnoliopsida</taxon>
        <taxon>eudicotyledons</taxon>
        <taxon>Gunneridae</taxon>
        <taxon>Pentapetalae</taxon>
        <taxon>asterids</taxon>
        <taxon>lamiids</taxon>
        <taxon>Solanales</taxon>
        <taxon>Solanaceae</taxon>
        <taxon>Nicotianoideae</taxon>
        <taxon>Nicotianeae</taxon>
        <taxon>Nicotiana</taxon>
    </lineage>
</organism>
<reference evidence="9" key="1">
    <citation type="submission" date="2016-11" db="EMBL/GenBank/DDBJ databases">
        <title>The genome of Nicotiana attenuata.</title>
        <authorList>
            <person name="Xu S."/>
            <person name="Brockmoeller T."/>
            <person name="Gaquerel E."/>
            <person name="Navarro A."/>
            <person name="Kuhl H."/>
            <person name="Gase K."/>
            <person name="Ling Z."/>
            <person name="Zhou W."/>
            <person name="Kreitzer C."/>
            <person name="Stanke M."/>
            <person name="Tang H."/>
            <person name="Lyons E."/>
            <person name="Pandey P."/>
            <person name="Pandey S.P."/>
            <person name="Timmermann B."/>
            <person name="Baldwin I.T."/>
        </authorList>
    </citation>
    <scope>NUCLEOTIDE SEQUENCE [LARGE SCALE GENOMIC DNA]</scope>
    <source>
        <strain evidence="9">UT</strain>
    </source>
</reference>
<keyword evidence="3" id="KW-0611">Plant defense</keyword>
<evidence type="ECO:0000256" key="1">
    <source>
        <dbReference type="ARBA" id="ARBA00010240"/>
    </source>
</evidence>
<dbReference type="FunFam" id="3.40.1090.10:FF:000005">
    <property type="entry name" value="Patatin"/>
    <property type="match status" value="1"/>
</dbReference>
<proteinExistence type="inferred from homology"/>
<dbReference type="Proteomes" id="UP000187609">
    <property type="component" value="Unassembled WGS sequence"/>
</dbReference>
<dbReference type="GO" id="GO:0006952">
    <property type="term" value="P:defense response"/>
    <property type="evidence" value="ECO:0007669"/>
    <property type="project" value="UniProtKB-KW"/>
</dbReference>
<feature type="short sequence motif" description="GXSXG" evidence="6">
    <location>
        <begin position="66"/>
        <end position="70"/>
    </location>
</feature>
<dbReference type="InterPro" id="IPR002641">
    <property type="entry name" value="PNPLA_dom"/>
</dbReference>
<dbReference type="Gramene" id="OIT25087">
    <property type="protein sequence ID" value="OIT25087"/>
    <property type="gene ID" value="A4A49_26851"/>
</dbReference>
<dbReference type="SUPFAM" id="SSF52151">
    <property type="entry name" value="FabD/lysophospholipase-like"/>
    <property type="match status" value="1"/>
</dbReference>
<sequence>MEGLTRKNKNHPSTACYGERITVLSIDGGGVRGIIPGTILSFLESKLQELDGPEARLADYFDTIAGTSTGGLMATMLTAPDQHGRPLYAAKDLVPFYLEHSPKIFPQRNEVLSLLMMLCGPKYDGKYLRNLIRGICGNRTFHQTITHLLIPTYDIKTLQPQVFSTYEAELDPGMDVLLSDICISTSSAPVYFPAYFFKTKDCDGNDREFNLIDGGIATNNPALLAMRPTGANAKLLPANVLDYGKYLVLSVGTGTSKSQRKYSAIRAAKWGLISWLCKDGNCPLVDAFTFANADMADLHLSLLFSTAGHIKNYLRIQDDNLSGEASSTDKATKECMEELVKIGKDILQKPISRMNLESCKNEAVENEGTNEQALIRFAKVLSEEKRLRTKRMKEKVDFSNGDA</sequence>
<dbReference type="Pfam" id="PF01734">
    <property type="entry name" value="Patatin"/>
    <property type="match status" value="1"/>
</dbReference>
<keyword evidence="10" id="KW-1185">Reference proteome</keyword>
<dbReference type="InterPro" id="IPR016035">
    <property type="entry name" value="Acyl_Trfase/lysoPLipase"/>
</dbReference>
<keyword evidence="5 6" id="KW-0443">Lipid metabolism</keyword>
<name>A0A1J6KTS0_NICAT</name>
<evidence type="ECO:0000256" key="2">
    <source>
        <dbReference type="ARBA" id="ARBA00022801"/>
    </source>
</evidence>
<dbReference type="KEGG" id="nau:109216061"/>
<dbReference type="Gene3D" id="3.40.1090.10">
    <property type="entry name" value="Cytosolic phospholipase A2 catalytic domain"/>
    <property type="match status" value="1"/>
</dbReference>
<evidence type="ECO:0000259" key="8">
    <source>
        <dbReference type="PROSITE" id="PS51635"/>
    </source>
</evidence>
<comment type="function">
    <text evidence="7">Lipolytic acyl hydrolase (LAH).</text>
</comment>
<dbReference type="GO" id="GO:0047372">
    <property type="term" value="F:monoacylglycerol lipase activity"/>
    <property type="evidence" value="ECO:0007669"/>
    <property type="project" value="TreeGrafter"/>
</dbReference>
<dbReference type="GO" id="GO:0016042">
    <property type="term" value="P:lipid catabolic process"/>
    <property type="evidence" value="ECO:0007669"/>
    <property type="project" value="UniProtKB-UniRule"/>
</dbReference>
<comment type="caution">
    <text evidence="9">The sequence shown here is derived from an EMBL/GenBank/DDBJ whole genome shotgun (WGS) entry which is preliminary data.</text>
</comment>
<evidence type="ECO:0000313" key="10">
    <source>
        <dbReference type="Proteomes" id="UP000187609"/>
    </source>
</evidence>
<feature type="active site" description="Nucleophile" evidence="6">
    <location>
        <position position="68"/>
    </location>
</feature>
<gene>
    <name evidence="9" type="primary">PLP2_0</name>
    <name evidence="9" type="ORF">A4A49_26851</name>
</gene>
<dbReference type="PROSITE" id="PS51635">
    <property type="entry name" value="PNPLA"/>
    <property type="match status" value="1"/>
</dbReference>
<feature type="short sequence motif" description="GXGXXG" evidence="6">
    <location>
        <begin position="28"/>
        <end position="33"/>
    </location>
</feature>
<evidence type="ECO:0000256" key="7">
    <source>
        <dbReference type="RuleBase" id="RU361262"/>
    </source>
</evidence>
<dbReference type="AlphaFoldDB" id="A0A1J6KTS0"/>
<dbReference type="PANTHER" id="PTHR32176:SF105">
    <property type="entry name" value="PATATIN"/>
    <property type="match status" value="1"/>
</dbReference>
<evidence type="ECO:0000256" key="3">
    <source>
        <dbReference type="ARBA" id="ARBA00022821"/>
    </source>
</evidence>
<feature type="short sequence motif" description="DGA/G" evidence="6">
    <location>
        <begin position="213"/>
        <end position="215"/>
    </location>
</feature>
<dbReference type="GO" id="GO:0004620">
    <property type="term" value="F:phospholipase activity"/>
    <property type="evidence" value="ECO:0007669"/>
    <property type="project" value="TreeGrafter"/>
</dbReference>
<evidence type="ECO:0000256" key="6">
    <source>
        <dbReference type="PROSITE-ProRule" id="PRU01161"/>
    </source>
</evidence>
<evidence type="ECO:0000256" key="5">
    <source>
        <dbReference type="ARBA" id="ARBA00023098"/>
    </source>
</evidence>
<dbReference type="PANTHER" id="PTHR32176">
    <property type="entry name" value="XYLOSE ISOMERASE"/>
    <property type="match status" value="1"/>
</dbReference>
<evidence type="ECO:0000256" key="4">
    <source>
        <dbReference type="ARBA" id="ARBA00022963"/>
    </source>
</evidence>
<accession>A0A1J6KTS0</accession>
<dbReference type="EC" id="3.1.1.-" evidence="7"/>
<dbReference type="SMR" id="A0A1J6KTS0"/>
<evidence type="ECO:0000313" key="9">
    <source>
        <dbReference type="EMBL" id="OIT25087.1"/>
    </source>
</evidence>
<feature type="active site" description="Proton acceptor" evidence="6">
    <location>
        <position position="213"/>
    </location>
</feature>
<dbReference type="OMA" id="FEPAHNG"/>
<dbReference type="EMBL" id="MJEQ01003095">
    <property type="protein sequence ID" value="OIT25087.1"/>
    <property type="molecule type" value="Genomic_DNA"/>
</dbReference>
<comment type="similarity">
    <text evidence="1 7">Belongs to the patatin family.</text>
</comment>
<protein>
    <recommendedName>
        <fullName evidence="7">Patatin</fullName>
        <ecNumber evidence="7">3.1.1.-</ecNumber>
    </recommendedName>
</protein>
<dbReference type="OrthoDB" id="1299368at2759"/>
<comment type="domain">
    <text evidence="7">The nitrogen atoms of the two glycine residues in the GGXR motif define the oxyanion hole, and stabilize the oxyanion that forms during the nucleophilic attack by the catalytic serine during substrate cleavage.</text>
</comment>
<dbReference type="GeneID" id="109216061"/>
<keyword evidence="4 6" id="KW-0442">Lipid degradation</keyword>
<keyword evidence="2 6" id="KW-0378">Hydrolase</keyword>
<feature type="domain" description="PNPLA" evidence="8">
    <location>
        <begin position="24"/>
        <end position="226"/>
    </location>
</feature>